<evidence type="ECO:0000256" key="6">
    <source>
        <dbReference type="ARBA" id="ARBA00022967"/>
    </source>
</evidence>
<feature type="transmembrane region" description="Helical" evidence="10">
    <location>
        <begin position="45"/>
        <end position="64"/>
    </location>
</feature>
<dbReference type="InterPro" id="IPR004338">
    <property type="entry name" value="NqrB/RnfD"/>
</dbReference>
<comment type="subunit">
    <text evidence="10">The complex is composed of six subunits: RnfA, RnfB, RnfC, RnfD, RnfE and RnfG.</text>
</comment>
<evidence type="ECO:0000256" key="1">
    <source>
        <dbReference type="ARBA" id="ARBA00022448"/>
    </source>
</evidence>
<feature type="transmembrane region" description="Helical" evidence="10">
    <location>
        <begin position="333"/>
        <end position="355"/>
    </location>
</feature>
<dbReference type="EC" id="7.-.-.-" evidence="10"/>
<dbReference type="InterPro" id="IPR010209">
    <property type="entry name" value="Ion_transpt_RnfG/RsxG"/>
</dbReference>
<feature type="transmembrane region" description="Helical" evidence="10">
    <location>
        <begin position="21"/>
        <end position="39"/>
    </location>
</feature>
<keyword evidence="7 10" id="KW-0249">Electron transport</keyword>
<dbReference type="InterPro" id="IPR007329">
    <property type="entry name" value="FMN-bd"/>
</dbReference>
<evidence type="ECO:0000259" key="13">
    <source>
        <dbReference type="SMART" id="SM00900"/>
    </source>
</evidence>
<keyword evidence="10" id="KW-1003">Cell membrane</keyword>
<dbReference type="PANTHER" id="PTHR30578:SF0">
    <property type="entry name" value="ION-TRANSLOCATING OXIDOREDUCTASE COMPLEX SUBUNIT D"/>
    <property type="match status" value="1"/>
</dbReference>
<feature type="modified residue" description="FMN phosphoryl threonine" evidence="10">
    <location>
        <position position="151"/>
    </location>
</feature>
<comment type="function">
    <text evidence="10">Part of a membrane-bound complex that couples electron transfer with translocation of ions across the membrane.</text>
</comment>
<keyword evidence="4 10" id="KW-0288">FMN</keyword>
<keyword evidence="2 10" id="KW-0597">Phosphoprotein</keyword>
<organism evidence="14 15">
    <name type="scientific">Coprococcus eutactus</name>
    <dbReference type="NCBI Taxonomy" id="33043"/>
    <lineage>
        <taxon>Bacteria</taxon>
        <taxon>Bacillati</taxon>
        <taxon>Bacillota</taxon>
        <taxon>Clostridia</taxon>
        <taxon>Lachnospirales</taxon>
        <taxon>Lachnospiraceae</taxon>
        <taxon>Coprococcus</taxon>
    </lineage>
</organism>
<feature type="modified residue" description="FMN phosphoryl threonine" evidence="11">
    <location>
        <position position="505"/>
    </location>
</feature>
<dbReference type="Pfam" id="PF04205">
    <property type="entry name" value="FMN_bind"/>
    <property type="match status" value="1"/>
</dbReference>
<feature type="transmembrane region" description="Helical" evidence="10">
    <location>
        <begin position="71"/>
        <end position="89"/>
    </location>
</feature>
<keyword evidence="5 10" id="KW-0812">Transmembrane</keyword>
<evidence type="ECO:0000256" key="8">
    <source>
        <dbReference type="ARBA" id="ARBA00022989"/>
    </source>
</evidence>
<protein>
    <recommendedName>
        <fullName evidence="10 11">Multifunctional fusion protein</fullName>
    </recommendedName>
    <domain>
        <recommendedName>
            <fullName evidence="10">Ion-translocating oxidoreductase complex subunit D</fullName>
            <ecNumber evidence="10">7.-.-.-</ecNumber>
        </recommendedName>
        <alternativeName>
            <fullName evidence="10">Rnf electron transport complex subunit D</fullName>
        </alternativeName>
    </domain>
    <domain>
        <recommendedName>
            <fullName evidence="11">Ion-translocating oxidoreductase complex subunit G</fullName>
        </recommendedName>
        <alternativeName>
            <fullName evidence="11">Rnf electron transport complex subunit G</fullName>
        </alternativeName>
    </domain>
</protein>
<evidence type="ECO:0000256" key="9">
    <source>
        <dbReference type="ARBA" id="ARBA00023136"/>
    </source>
</evidence>
<comment type="cofactor">
    <cofactor evidence="10">
        <name>FMN</name>
        <dbReference type="ChEBI" id="CHEBI:58210"/>
    </cofactor>
</comment>
<dbReference type="AlphaFoldDB" id="A0A412IRF3"/>
<feature type="domain" description="FMN-binding" evidence="13">
    <location>
        <begin position="433"/>
        <end position="522"/>
    </location>
</feature>
<dbReference type="HAMAP" id="MF_00462">
    <property type="entry name" value="RsxD_RnfD"/>
    <property type="match status" value="1"/>
</dbReference>
<keyword evidence="6 10" id="KW-1278">Translocase</keyword>
<feature type="transmembrane region" description="Helical" evidence="10">
    <location>
        <begin position="229"/>
        <end position="248"/>
    </location>
</feature>
<feature type="transmembrane region" description="Helical" evidence="10">
    <location>
        <begin position="125"/>
        <end position="144"/>
    </location>
</feature>
<dbReference type="EMBL" id="QRVK01000018">
    <property type="protein sequence ID" value="RGS41688.1"/>
    <property type="molecule type" value="Genomic_DNA"/>
</dbReference>
<feature type="region of interest" description="Disordered" evidence="12">
    <location>
        <begin position="527"/>
        <end position="547"/>
    </location>
</feature>
<evidence type="ECO:0000256" key="4">
    <source>
        <dbReference type="ARBA" id="ARBA00022643"/>
    </source>
</evidence>
<evidence type="ECO:0000256" key="11">
    <source>
        <dbReference type="HAMAP-Rule" id="MF_00479"/>
    </source>
</evidence>
<keyword evidence="9 10" id="KW-0472">Membrane</keyword>
<evidence type="ECO:0000256" key="10">
    <source>
        <dbReference type="HAMAP-Rule" id="MF_00462"/>
    </source>
</evidence>
<comment type="similarity">
    <text evidence="10">Belongs to the NqrB/RnfD family.</text>
</comment>
<comment type="similarity">
    <text evidence="11">Belongs to the RnfG family.</text>
</comment>
<dbReference type="Proteomes" id="UP000283295">
    <property type="component" value="Unassembled WGS sequence"/>
</dbReference>
<feature type="transmembrane region" description="Helical" evidence="10">
    <location>
        <begin position="203"/>
        <end position="223"/>
    </location>
</feature>
<dbReference type="InterPro" id="IPR011303">
    <property type="entry name" value="RnfD_bac"/>
</dbReference>
<dbReference type="GO" id="GO:0010181">
    <property type="term" value="F:FMN binding"/>
    <property type="evidence" value="ECO:0007669"/>
    <property type="project" value="InterPro"/>
</dbReference>
<reference evidence="14 15" key="1">
    <citation type="submission" date="2018-08" db="EMBL/GenBank/DDBJ databases">
        <title>A genome reference for cultivated species of the human gut microbiota.</title>
        <authorList>
            <person name="Zou Y."/>
            <person name="Xue W."/>
            <person name="Luo G."/>
        </authorList>
    </citation>
    <scope>NUCLEOTIDE SEQUENCE [LARGE SCALE GENOMIC DNA]</scope>
    <source>
        <strain evidence="14 15">AF22-21</strain>
    </source>
</reference>
<keyword evidence="3 10" id="KW-0285">Flavoprotein</keyword>
<gene>
    <name evidence="11" type="primary">rnfG</name>
    <name evidence="10" type="synonym">rnfD</name>
    <name evidence="14" type="ORF">DWX94_08215</name>
</gene>
<feature type="transmembrane region" description="Helical" evidence="10">
    <location>
        <begin position="95"/>
        <end position="113"/>
    </location>
</feature>
<evidence type="ECO:0000313" key="14">
    <source>
        <dbReference type="EMBL" id="RGS41688.1"/>
    </source>
</evidence>
<keyword evidence="1 10" id="KW-0813">Transport</keyword>
<dbReference type="GO" id="GO:0005886">
    <property type="term" value="C:plasma membrane"/>
    <property type="evidence" value="ECO:0007669"/>
    <property type="project" value="UniProtKB-SubCell"/>
</dbReference>
<dbReference type="GO" id="GO:0009055">
    <property type="term" value="F:electron transfer activity"/>
    <property type="evidence" value="ECO:0007669"/>
    <property type="project" value="InterPro"/>
</dbReference>
<accession>A0A412IRF3</accession>
<evidence type="ECO:0000313" key="15">
    <source>
        <dbReference type="Proteomes" id="UP000283295"/>
    </source>
</evidence>
<name>A0A412IRF3_9FIRM</name>
<evidence type="ECO:0000256" key="12">
    <source>
        <dbReference type="SAM" id="MobiDB-lite"/>
    </source>
</evidence>
<evidence type="ECO:0000256" key="5">
    <source>
        <dbReference type="ARBA" id="ARBA00022692"/>
    </source>
</evidence>
<keyword evidence="8 10" id="KW-1133">Transmembrane helix</keyword>
<evidence type="ECO:0000256" key="3">
    <source>
        <dbReference type="ARBA" id="ARBA00022630"/>
    </source>
</evidence>
<comment type="subcellular location">
    <subcellularLocation>
        <location evidence="10">Cell membrane</location>
        <topology evidence="10">Multi-pass membrane protein</topology>
    </subcellularLocation>
    <subcellularLocation>
        <location evidence="11">Cell membrane</location>
        <topology evidence="11">Single-pass membrane protein</topology>
    </subcellularLocation>
</comment>
<dbReference type="HAMAP" id="MF_00479">
    <property type="entry name" value="RsxG_RnfG"/>
    <property type="match status" value="1"/>
</dbReference>
<dbReference type="GO" id="GO:0022900">
    <property type="term" value="P:electron transport chain"/>
    <property type="evidence" value="ECO:0007669"/>
    <property type="project" value="UniProtKB-UniRule"/>
</dbReference>
<dbReference type="PANTHER" id="PTHR30578">
    <property type="entry name" value="ELECTRON TRANSPORT COMPLEX PROTEIN RNFD"/>
    <property type="match status" value="1"/>
</dbReference>
<proteinExistence type="inferred from homology"/>
<evidence type="ECO:0000256" key="2">
    <source>
        <dbReference type="ARBA" id="ARBA00022553"/>
    </source>
</evidence>
<sequence>MDNTFKISSSPHVRDKRSTQSIMRDVIIALLPATIFGIINFEINAMILILTCVVSCVLFEWLYQKMMNRKVTIYDLSAVVTGLLLALNLSPDVPIWMAILGSAFAIIIVKQLFGGLGFNFMNPALGARCFLLISFAGRMTSFSYDGVTTATPLAVLKNTGDLANVNVLHMFLGNIPGTIGETSVVCILVGAAYLLIRRVIKPVIPLTYIGTFAVLIMIYALASGRGFDLTFLAAHLCGGGLMLGAFFMATDYVTSPITPAGKVVFGVILGILTFCFRIYGGSAEGVSYAIIFSNLLVPLIERWTQPKSFGEGAELAAQGDTSGTKSKIDTRSIIIATIAIMIITVIAGFALAYVYKVTKDPIAVTEQKAKEEAYKAVFGDADSFDSYSDFDADAAAKVLKDAGYNADIDEVVEAKNSDGSVLGYVVTVTSHEAYSGDLQLAMGVRTDGTTNGISFLSLSETAGLGMEADTDSFKSQFAGKKVDKFKYTKSGATVDEEIDALSGATITTNAVTNAVDAGLEYVKSINGGAADPSNALDETDASNGGDK</sequence>
<feature type="transmembrane region" description="Helical" evidence="10">
    <location>
        <begin position="175"/>
        <end position="196"/>
    </location>
</feature>
<feature type="transmembrane region" description="Helical" evidence="10">
    <location>
        <begin position="260"/>
        <end position="279"/>
    </location>
</feature>
<dbReference type="OrthoDB" id="9776359at2"/>
<dbReference type="NCBIfam" id="TIGR01946">
    <property type="entry name" value="rnfD"/>
    <property type="match status" value="1"/>
</dbReference>
<dbReference type="Pfam" id="PF03116">
    <property type="entry name" value="NQR2_RnfD_RnfE"/>
    <property type="match status" value="1"/>
</dbReference>
<comment type="caution">
    <text evidence="14">The sequence shown here is derived from an EMBL/GenBank/DDBJ whole genome shotgun (WGS) entry which is preliminary data.</text>
</comment>
<dbReference type="GO" id="GO:0055085">
    <property type="term" value="P:transmembrane transport"/>
    <property type="evidence" value="ECO:0007669"/>
    <property type="project" value="InterPro"/>
</dbReference>
<evidence type="ECO:0000256" key="7">
    <source>
        <dbReference type="ARBA" id="ARBA00022982"/>
    </source>
</evidence>
<dbReference type="SMART" id="SM00900">
    <property type="entry name" value="FMN_bind"/>
    <property type="match status" value="1"/>
</dbReference>